<evidence type="ECO:0000256" key="1">
    <source>
        <dbReference type="ARBA" id="ARBA00023015"/>
    </source>
</evidence>
<keyword evidence="3" id="KW-0804">Transcription</keyword>
<evidence type="ECO:0000259" key="5">
    <source>
        <dbReference type="PROSITE" id="PS50977"/>
    </source>
</evidence>
<dbReference type="PANTHER" id="PTHR30055">
    <property type="entry name" value="HTH-TYPE TRANSCRIPTIONAL REGULATOR RUTR"/>
    <property type="match status" value="1"/>
</dbReference>
<evidence type="ECO:0000256" key="4">
    <source>
        <dbReference type="PROSITE-ProRule" id="PRU00335"/>
    </source>
</evidence>
<dbReference type="Gene3D" id="1.10.10.60">
    <property type="entry name" value="Homeodomain-like"/>
    <property type="match status" value="1"/>
</dbReference>
<dbReference type="AlphaFoldDB" id="A0A543GDU1"/>
<evidence type="ECO:0000313" key="6">
    <source>
        <dbReference type="EMBL" id="TQM44249.1"/>
    </source>
</evidence>
<dbReference type="SUPFAM" id="SSF48498">
    <property type="entry name" value="Tetracyclin repressor-like, C-terminal domain"/>
    <property type="match status" value="1"/>
</dbReference>
<evidence type="ECO:0000313" key="7">
    <source>
        <dbReference type="Proteomes" id="UP000319818"/>
    </source>
</evidence>
<organism evidence="6 7">
    <name type="scientific">Pseudonocardia cypriaca</name>
    <dbReference type="NCBI Taxonomy" id="882449"/>
    <lineage>
        <taxon>Bacteria</taxon>
        <taxon>Bacillati</taxon>
        <taxon>Actinomycetota</taxon>
        <taxon>Actinomycetes</taxon>
        <taxon>Pseudonocardiales</taxon>
        <taxon>Pseudonocardiaceae</taxon>
        <taxon>Pseudonocardia</taxon>
    </lineage>
</organism>
<dbReference type="EMBL" id="VFPH01000001">
    <property type="protein sequence ID" value="TQM44249.1"/>
    <property type="molecule type" value="Genomic_DNA"/>
</dbReference>
<dbReference type="Pfam" id="PF00440">
    <property type="entry name" value="TetR_N"/>
    <property type="match status" value="1"/>
</dbReference>
<dbReference type="InterPro" id="IPR004111">
    <property type="entry name" value="Repressor_TetR_C"/>
</dbReference>
<feature type="domain" description="HTH tetR-type" evidence="5">
    <location>
        <begin position="37"/>
        <end position="97"/>
    </location>
</feature>
<gene>
    <name evidence="6" type="ORF">FB388_1612</name>
</gene>
<evidence type="ECO:0000256" key="3">
    <source>
        <dbReference type="ARBA" id="ARBA00023163"/>
    </source>
</evidence>
<dbReference type="InterPro" id="IPR050109">
    <property type="entry name" value="HTH-type_TetR-like_transc_reg"/>
</dbReference>
<dbReference type="Proteomes" id="UP000319818">
    <property type="component" value="Unassembled WGS sequence"/>
</dbReference>
<dbReference type="Pfam" id="PF02909">
    <property type="entry name" value="TetR_C_1"/>
    <property type="match status" value="1"/>
</dbReference>
<sequence length="258" mass="27750">MPRDETAARTDGGAAVRRSLQLMWGSAPEPTRGPKPGLSVATIVRAAIDLADAEGLVALSMRRIAGALGVGAMSLYRYVPGKSELVNLMVDEVYSEDLASAETVEGGWRERLEACGRQEWALYLRHPWMLQIAQGRPMLGPNSMRSTDIALRAVDGIGLTEEEMLGAVVVLSSFVAGLAKTTIEAMQAADRTGISDEEWWEIQSEYVGPAVVAGELPMLTKVGEAGAFNSMFDHFEFGLQRVLDGLGVLIERRGAAEG</sequence>
<feature type="DNA-binding region" description="H-T-H motif" evidence="4">
    <location>
        <begin position="60"/>
        <end position="79"/>
    </location>
</feature>
<name>A0A543GDU1_9PSEU</name>
<dbReference type="InterPro" id="IPR009057">
    <property type="entry name" value="Homeodomain-like_sf"/>
</dbReference>
<proteinExistence type="predicted"/>
<keyword evidence="1" id="KW-0805">Transcription regulation</keyword>
<protein>
    <submittedName>
        <fullName evidence="6">TetR family transcriptional regulator</fullName>
    </submittedName>
</protein>
<accession>A0A543GDU1</accession>
<dbReference type="GO" id="GO:0045892">
    <property type="term" value="P:negative regulation of DNA-templated transcription"/>
    <property type="evidence" value="ECO:0007669"/>
    <property type="project" value="InterPro"/>
</dbReference>
<dbReference type="GO" id="GO:0000976">
    <property type="term" value="F:transcription cis-regulatory region binding"/>
    <property type="evidence" value="ECO:0007669"/>
    <property type="project" value="TreeGrafter"/>
</dbReference>
<reference evidence="6 7" key="1">
    <citation type="submission" date="2019-06" db="EMBL/GenBank/DDBJ databases">
        <title>Sequencing the genomes of 1000 actinobacteria strains.</title>
        <authorList>
            <person name="Klenk H.-P."/>
        </authorList>
    </citation>
    <scope>NUCLEOTIDE SEQUENCE [LARGE SCALE GENOMIC DNA]</scope>
    <source>
        <strain evidence="6 7">DSM 45511</strain>
    </source>
</reference>
<dbReference type="SUPFAM" id="SSF46689">
    <property type="entry name" value="Homeodomain-like"/>
    <property type="match status" value="1"/>
</dbReference>
<dbReference type="OrthoDB" id="2570341at2"/>
<dbReference type="InterPro" id="IPR001647">
    <property type="entry name" value="HTH_TetR"/>
</dbReference>
<dbReference type="RefSeq" id="WP_142098993.1">
    <property type="nucleotide sequence ID" value="NZ_VFPH01000001.1"/>
</dbReference>
<evidence type="ECO:0000256" key="2">
    <source>
        <dbReference type="ARBA" id="ARBA00023125"/>
    </source>
</evidence>
<keyword evidence="7" id="KW-1185">Reference proteome</keyword>
<dbReference type="GO" id="GO:0003700">
    <property type="term" value="F:DNA-binding transcription factor activity"/>
    <property type="evidence" value="ECO:0007669"/>
    <property type="project" value="TreeGrafter"/>
</dbReference>
<comment type="caution">
    <text evidence="6">The sequence shown here is derived from an EMBL/GenBank/DDBJ whole genome shotgun (WGS) entry which is preliminary data.</text>
</comment>
<keyword evidence="2 4" id="KW-0238">DNA-binding</keyword>
<dbReference type="InterPro" id="IPR036271">
    <property type="entry name" value="Tet_transcr_reg_TetR-rel_C_sf"/>
</dbReference>
<dbReference type="Gene3D" id="1.10.357.10">
    <property type="entry name" value="Tetracycline Repressor, domain 2"/>
    <property type="match status" value="1"/>
</dbReference>
<dbReference type="PROSITE" id="PS50977">
    <property type="entry name" value="HTH_TETR_2"/>
    <property type="match status" value="1"/>
</dbReference>
<dbReference type="PANTHER" id="PTHR30055:SF151">
    <property type="entry name" value="TRANSCRIPTIONAL REGULATORY PROTEIN"/>
    <property type="match status" value="1"/>
</dbReference>